<feature type="chain" id="PRO_5047237914" evidence="2">
    <location>
        <begin position="17"/>
        <end position="207"/>
    </location>
</feature>
<keyword evidence="1" id="KW-0472">Membrane</keyword>
<feature type="signal peptide" evidence="2">
    <location>
        <begin position="1"/>
        <end position="16"/>
    </location>
</feature>
<gene>
    <name evidence="4" type="primary">LOC112053777</name>
</gene>
<dbReference type="GeneID" id="112053777"/>
<keyword evidence="1" id="KW-1133">Transmembrane helix</keyword>
<dbReference type="RefSeq" id="XP_052742944.1">
    <property type="nucleotide sequence ID" value="XM_052886984.1"/>
</dbReference>
<evidence type="ECO:0000313" key="4">
    <source>
        <dbReference type="RefSeq" id="XP_052742944.1"/>
    </source>
</evidence>
<accession>A0ABM3LV43</accession>
<keyword evidence="3" id="KW-1185">Reference proteome</keyword>
<reference evidence="4" key="1">
    <citation type="submission" date="2025-08" db="UniProtKB">
        <authorList>
            <consortium name="RefSeq"/>
        </authorList>
    </citation>
    <scope>IDENTIFICATION</scope>
</reference>
<evidence type="ECO:0000256" key="1">
    <source>
        <dbReference type="SAM" id="Phobius"/>
    </source>
</evidence>
<feature type="transmembrane region" description="Helical" evidence="1">
    <location>
        <begin position="88"/>
        <end position="108"/>
    </location>
</feature>
<organism evidence="3 4">
    <name type="scientific">Bicyclus anynana</name>
    <name type="common">Squinting bush brown butterfly</name>
    <dbReference type="NCBI Taxonomy" id="110368"/>
    <lineage>
        <taxon>Eukaryota</taxon>
        <taxon>Metazoa</taxon>
        <taxon>Ecdysozoa</taxon>
        <taxon>Arthropoda</taxon>
        <taxon>Hexapoda</taxon>
        <taxon>Insecta</taxon>
        <taxon>Pterygota</taxon>
        <taxon>Neoptera</taxon>
        <taxon>Endopterygota</taxon>
        <taxon>Lepidoptera</taxon>
        <taxon>Glossata</taxon>
        <taxon>Ditrysia</taxon>
        <taxon>Papilionoidea</taxon>
        <taxon>Nymphalidae</taxon>
        <taxon>Satyrinae</taxon>
        <taxon>Satyrini</taxon>
        <taxon>Mycalesina</taxon>
        <taxon>Bicyclus</taxon>
    </lineage>
</organism>
<feature type="transmembrane region" description="Helical" evidence="1">
    <location>
        <begin position="115"/>
        <end position="139"/>
    </location>
</feature>
<keyword evidence="1" id="KW-0812">Transmembrane</keyword>
<protein>
    <submittedName>
        <fullName evidence="4">Uncharacterized protein LOC112053777</fullName>
    </submittedName>
</protein>
<evidence type="ECO:0000313" key="3">
    <source>
        <dbReference type="Proteomes" id="UP001652582"/>
    </source>
</evidence>
<dbReference type="Proteomes" id="UP001652582">
    <property type="component" value="Chromosome 18"/>
</dbReference>
<keyword evidence="2" id="KW-0732">Signal</keyword>
<sequence length="207" mass="23658">MVRIILTFVFLTFVSAKAKDQKGFLTALEEKLENKLVSYGYDFAKWIENVNDRRLGNSELGKMLNYQEMKPKFNKIGKSRGMKKLSMVLLPIIFHVGAASTWFLLTALMATKSVAIGILLLVFKIAVSSAKVASFFTAWKHKHLHSEHSWSPHFEHGHRRMIDAGTHSLPYLSYNPDWNTEYNTLSTSFVPEPYHGSNFKDSIEKKS</sequence>
<proteinExistence type="predicted"/>
<name>A0ABM3LV43_BICAN</name>
<evidence type="ECO:0000256" key="2">
    <source>
        <dbReference type="SAM" id="SignalP"/>
    </source>
</evidence>